<evidence type="ECO:0000256" key="4">
    <source>
        <dbReference type="ARBA" id="ARBA00022719"/>
    </source>
</evidence>
<dbReference type="PANTHER" id="PTHR34573">
    <property type="entry name" value="VKC DOMAIN-CONTAINING PROTEIN"/>
    <property type="match status" value="1"/>
</dbReference>
<dbReference type="SMART" id="SM00756">
    <property type="entry name" value="VKc"/>
    <property type="match status" value="1"/>
</dbReference>
<evidence type="ECO:0000256" key="10">
    <source>
        <dbReference type="SAM" id="Phobius"/>
    </source>
</evidence>
<dbReference type="GO" id="GO:0016491">
    <property type="term" value="F:oxidoreductase activity"/>
    <property type="evidence" value="ECO:0007669"/>
    <property type="project" value="UniProtKB-KW"/>
</dbReference>
<organism evidence="12 13">
    <name type="scientific">Pegethrix bostrychoides GSE-TBD4-15B</name>
    <dbReference type="NCBI Taxonomy" id="2839662"/>
    <lineage>
        <taxon>Bacteria</taxon>
        <taxon>Bacillati</taxon>
        <taxon>Cyanobacteriota</taxon>
        <taxon>Cyanophyceae</taxon>
        <taxon>Oculatellales</taxon>
        <taxon>Oculatellaceae</taxon>
        <taxon>Pegethrix</taxon>
    </lineage>
</organism>
<evidence type="ECO:0000313" key="12">
    <source>
        <dbReference type="EMBL" id="MBW4466309.1"/>
    </source>
</evidence>
<comment type="similarity">
    <text evidence="2">Belongs to the VKOR family.</text>
</comment>
<dbReference type="InterPro" id="IPR012932">
    <property type="entry name" value="VKOR"/>
</dbReference>
<evidence type="ECO:0000259" key="11">
    <source>
        <dbReference type="PROSITE" id="PS51352"/>
    </source>
</evidence>
<dbReference type="GO" id="GO:0016020">
    <property type="term" value="C:membrane"/>
    <property type="evidence" value="ECO:0007669"/>
    <property type="project" value="UniProtKB-SubCell"/>
</dbReference>
<dbReference type="InterPro" id="IPR044698">
    <property type="entry name" value="VKOR/LTO1"/>
</dbReference>
<keyword evidence="8" id="KW-1015">Disulfide bond</keyword>
<dbReference type="InterPro" id="IPR013766">
    <property type="entry name" value="Thioredoxin_domain"/>
</dbReference>
<comment type="caution">
    <text evidence="12">The sequence shown here is derived from an EMBL/GenBank/DDBJ whole genome shotgun (WGS) entry which is preliminary data.</text>
</comment>
<dbReference type="Gene3D" id="3.40.30.10">
    <property type="entry name" value="Glutaredoxin"/>
    <property type="match status" value="1"/>
</dbReference>
<evidence type="ECO:0000256" key="8">
    <source>
        <dbReference type="ARBA" id="ARBA00023157"/>
    </source>
</evidence>
<keyword evidence="6" id="KW-0560">Oxidoreductase</keyword>
<evidence type="ECO:0000256" key="3">
    <source>
        <dbReference type="ARBA" id="ARBA00022692"/>
    </source>
</evidence>
<feature type="domain" description="Thioredoxin" evidence="11">
    <location>
        <begin position="200"/>
        <end position="320"/>
    </location>
</feature>
<gene>
    <name evidence="12" type="ORF">KME07_12865</name>
</gene>
<keyword evidence="4" id="KW-0874">Quinone</keyword>
<evidence type="ECO:0000256" key="7">
    <source>
        <dbReference type="ARBA" id="ARBA00023136"/>
    </source>
</evidence>
<comment type="subcellular location">
    <subcellularLocation>
        <location evidence="1">Membrane</location>
        <topology evidence="1">Multi-pass membrane protein</topology>
    </subcellularLocation>
</comment>
<dbReference type="Proteomes" id="UP000707356">
    <property type="component" value="Unassembled WGS sequence"/>
</dbReference>
<evidence type="ECO:0000256" key="9">
    <source>
        <dbReference type="ARBA" id="ARBA00023284"/>
    </source>
</evidence>
<reference evidence="12" key="1">
    <citation type="submission" date="2021-05" db="EMBL/GenBank/DDBJ databases">
        <authorList>
            <person name="Pietrasiak N."/>
            <person name="Ward R."/>
            <person name="Stajich J.E."/>
            <person name="Kurbessoian T."/>
        </authorList>
    </citation>
    <scope>NUCLEOTIDE SEQUENCE</scope>
    <source>
        <strain evidence="12">GSE-TBD4-15B</strain>
    </source>
</reference>
<feature type="transmembrane region" description="Helical" evidence="10">
    <location>
        <begin position="117"/>
        <end position="137"/>
    </location>
</feature>
<dbReference type="PANTHER" id="PTHR34573:SF1">
    <property type="entry name" value="VITAMIN K EPOXIDE REDUCTASE DOMAIN-CONTAINING PROTEIN"/>
    <property type="match status" value="1"/>
</dbReference>
<dbReference type="Gene3D" id="1.20.1440.130">
    <property type="entry name" value="VKOR domain"/>
    <property type="match status" value="1"/>
</dbReference>
<feature type="transmembrane region" description="Helical" evidence="10">
    <location>
        <begin position="76"/>
        <end position="97"/>
    </location>
</feature>
<protein>
    <submittedName>
        <fullName evidence="12">Vitamin K epoxide reductase family protein</fullName>
    </submittedName>
</protein>
<keyword evidence="9" id="KW-0676">Redox-active center</keyword>
<name>A0A951PB85_9CYAN</name>
<dbReference type="InterPro" id="IPR038354">
    <property type="entry name" value="VKOR_sf"/>
</dbReference>
<dbReference type="AlphaFoldDB" id="A0A951PB85"/>
<evidence type="ECO:0000256" key="6">
    <source>
        <dbReference type="ARBA" id="ARBA00023002"/>
    </source>
</evidence>
<feature type="transmembrane region" description="Helical" evidence="10">
    <location>
        <begin position="169"/>
        <end position="193"/>
    </location>
</feature>
<dbReference type="SUPFAM" id="SSF52833">
    <property type="entry name" value="Thioredoxin-like"/>
    <property type="match status" value="1"/>
</dbReference>
<dbReference type="InterPro" id="IPR036249">
    <property type="entry name" value="Thioredoxin-like_sf"/>
</dbReference>
<sequence>MSQTNTSRNRVPRSKRPVPWLHRWQRPIMAGVATVGAVVTAYMTYTKLSGSKTACPIEGCNIVLNSPYANAFGLPLALFGLLAYLAMIGFAIAPMLISSPEKKLLREEVDRWTGVFLFWGGTAMMVFSAYLMLLLAFVIKAVCIYCLISAICSFSLFLLSILGRDWEDVTQIVFGGLITFTLMAVSSLGLFAMSNPQFVQANQSQSPGGSAITTTSGESEIALAKHLTETGAKFYGAFWCPHCQKQKQTFGKEAMEFVPYIECSEPDRRPTATCQVAKIEGYPTWEINGQRSTGEKSLAELADLSGYQGPREFKNPLPPE</sequence>
<keyword evidence="5 10" id="KW-1133">Transmembrane helix</keyword>
<evidence type="ECO:0000256" key="2">
    <source>
        <dbReference type="ARBA" id="ARBA00006214"/>
    </source>
</evidence>
<dbReference type="GO" id="GO:0048038">
    <property type="term" value="F:quinone binding"/>
    <property type="evidence" value="ECO:0007669"/>
    <property type="project" value="UniProtKB-KW"/>
</dbReference>
<dbReference type="CDD" id="cd12916">
    <property type="entry name" value="VKOR_1"/>
    <property type="match status" value="1"/>
</dbReference>
<keyword evidence="3 10" id="KW-0812">Transmembrane</keyword>
<feature type="transmembrane region" description="Helical" evidence="10">
    <location>
        <begin position="144"/>
        <end position="163"/>
    </location>
</feature>
<dbReference type="EMBL" id="JAHHHV010000067">
    <property type="protein sequence ID" value="MBW4466309.1"/>
    <property type="molecule type" value="Genomic_DNA"/>
</dbReference>
<evidence type="ECO:0000313" key="13">
    <source>
        <dbReference type="Proteomes" id="UP000707356"/>
    </source>
</evidence>
<dbReference type="Pfam" id="PF07884">
    <property type="entry name" value="VKOR"/>
    <property type="match status" value="1"/>
</dbReference>
<accession>A0A951PB85</accession>
<proteinExistence type="inferred from homology"/>
<keyword evidence="7 10" id="KW-0472">Membrane</keyword>
<evidence type="ECO:0000256" key="1">
    <source>
        <dbReference type="ARBA" id="ARBA00004141"/>
    </source>
</evidence>
<reference evidence="12" key="2">
    <citation type="journal article" date="2022" name="Microbiol. Resour. Announc.">
        <title>Metagenome Sequencing to Explore Phylogenomics of Terrestrial Cyanobacteria.</title>
        <authorList>
            <person name="Ward R.D."/>
            <person name="Stajich J.E."/>
            <person name="Johansen J.R."/>
            <person name="Huntemann M."/>
            <person name="Clum A."/>
            <person name="Foster B."/>
            <person name="Foster B."/>
            <person name="Roux S."/>
            <person name="Palaniappan K."/>
            <person name="Varghese N."/>
            <person name="Mukherjee S."/>
            <person name="Reddy T.B.K."/>
            <person name="Daum C."/>
            <person name="Copeland A."/>
            <person name="Chen I.A."/>
            <person name="Ivanova N.N."/>
            <person name="Kyrpides N.C."/>
            <person name="Shapiro N."/>
            <person name="Eloe-Fadrosh E.A."/>
            <person name="Pietrasiak N."/>
        </authorList>
    </citation>
    <scope>NUCLEOTIDE SEQUENCE</scope>
    <source>
        <strain evidence="12">GSE-TBD4-15B</strain>
    </source>
</reference>
<evidence type="ECO:0000256" key="5">
    <source>
        <dbReference type="ARBA" id="ARBA00022989"/>
    </source>
</evidence>
<dbReference type="PROSITE" id="PS51352">
    <property type="entry name" value="THIOREDOXIN_2"/>
    <property type="match status" value="1"/>
</dbReference>